<dbReference type="AlphaFoldDB" id="A0AA94KP09"/>
<name>A0AA94KP09_9ENTR</name>
<evidence type="ECO:0000256" key="1">
    <source>
        <dbReference type="SAM" id="Phobius"/>
    </source>
</evidence>
<keyword evidence="1" id="KW-1133">Transmembrane helix</keyword>
<feature type="transmembrane region" description="Helical" evidence="1">
    <location>
        <begin position="27"/>
        <end position="50"/>
    </location>
</feature>
<evidence type="ECO:0000313" key="3">
    <source>
        <dbReference type="Proteomes" id="UP000182314"/>
    </source>
</evidence>
<proteinExistence type="predicted"/>
<accession>A0AA94KP09</accession>
<organism evidence="2 3">
    <name type="scientific">Kosakonia oryzae</name>
    <dbReference type="NCBI Taxonomy" id="497725"/>
    <lineage>
        <taxon>Bacteria</taxon>
        <taxon>Pseudomonadati</taxon>
        <taxon>Pseudomonadota</taxon>
        <taxon>Gammaproteobacteria</taxon>
        <taxon>Enterobacterales</taxon>
        <taxon>Enterobacteriaceae</taxon>
        <taxon>Kosakonia</taxon>
    </lineage>
</organism>
<protein>
    <recommendedName>
        <fullName evidence="4">DUF4145 domain-containing protein</fullName>
    </recommendedName>
</protein>
<dbReference type="EMBL" id="FOKO01000002">
    <property type="protein sequence ID" value="SFB98430.1"/>
    <property type="molecule type" value="Genomic_DNA"/>
</dbReference>
<keyword evidence="1" id="KW-0472">Membrane</keyword>
<reference evidence="2 3" key="1">
    <citation type="submission" date="2016-10" db="EMBL/GenBank/DDBJ databases">
        <authorList>
            <person name="Varghese N."/>
            <person name="Submissions S."/>
        </authorList>
    </citation>
    <scope>NUCLEOTIDE SEQUENCE [LARGE SCALE GENOMIC DNA]</scope>
    <source>
        <strain evidence="2 3">CGMCC 1.7012</strain>
    </source>
</reference>
<evidence type="ECO:0008006" key="4">
    <source>
        <dbReference type="Google" id="ProtNLM"/>
    </source>
</evidence>
<dbReference type="Proteomes" id="UP000182314">
    <property type="component" value="Unassembled WGS sequence"/>
</dbReference>
<gene>
    <name evidence="2" type="ORF">SAMN05216286_1209</name>
</gene>
<keyword evidence="1" id="KW-0812">Transmembrane</keyword>
<comment type="caution">
    <text evidence="2">The sequence shown here is derived from an EMBL/GenBank/DDBJ whole genome shotgun (WGS) entry which is preliminary data.</text>
</comment>
<evidence type="ECO:0000313" key="2">
    <source>
        <dbReference type="EMBL" id="SFB98430.1"/>
    </source>
</evidence>
<sequence>MIYFRFGERFCNIHTISTSKKAKTMDFLTFLSSVIKSLAWPVLLASVLYYGRNDLFKLIRTIKSIKYDKFEMMFEEQAAEAAGEAENISGKEKDNSERYKDFVFLSPYETVMKSYMKLEDSLRNAVRRKVDDGTIELPSHSHLIRLETMHGATLMRLLYKTGLVDVDFAALHDNLRNLRNMAAHKHNFEISQDAAKNFADSTIALIDKLEEI</sequence>